<proteinExistence type="predicted"/>
<keyword evidence="2" id="KW-1185">Reference proteome</keyword>
<accession>C4GI87</accession>
<dbReference type="STRING" id="629741.GCWU000324_00579"/>
<dbReference type="HOGENOM" id="CLU_2861795_0_0_4"/>
<sequence>MGEGSLKPIFRLPWQAISSRPKRKKPAFQSNFSLRQLALSPKHRYIARLPLRQPETRPGHPIHL</sequence>
<dbReference type="EMBL" id="ACJW02000002">
    <property type="protein sequence ID" value="EEP68675.1"/>
    <property type="molecule type" value="Genomic_DNA"/>
</dbReference>
<comment type="caution">
    <text evidence="1">The sequence shown here is derived from an EMBL/GenBank/DDBJ whole genome shotgun (WGS) entry which is preliminary data.</text>
</comment>
<reference evidence="1" key="1">
    <citation type="submission" date="2009-04" db="EMBL/GenBank/DDBJ databases">
        <authorList>
            <person name="Weinstock G."/>
            <person name="Sodergren E."/>
            <person name="Clifton S."/>
            <person name="Fulton L."/>
            <person name="Fulton B."/>
            <person name="Courtney L."/>
            <person name="Fronick C."/>
            <person name="Harrison M."/>
            <person name="Strong C."/>
            <person name="Farmer C."/>
            <person name="Delahaunty K."/>
            <person name="Markovic C."/>
            <person name="Hall O."/>
            <person name="Minx P."/>
            <person name="Tomlinson C."/>
            <person name="Mitreva M."/>
            <person name="Nelson J."/>
            <person name="Hou S."/>
            <person name="Wollam A."/>
            <person name="Pepin K.H."/>
            <person name="Johnson M."/>
            <person name="Bhonagiri V."/>
            <person name="Nash W.E."/>
            <person name="Warren W."/>
            <person name="Chinwalla A."/>
            <person name="Mardis E.R."/>
            <person name="Wilson R.K."/>
        </authorList>
    </citation>
    <scope>NUCLEOTIDE SEQUENCE [LARGE SCALE GENOMIC DNA]</scope>
    <source>
        <strain evidence="1">ATCC 51147</strain>
    </source>
</reference>
<evidence type="ECO:0000313" key="1">
    <source>
        <dbReference type="EMBL" id="EEP68675.1"/>
    </source>
</evidence>
<dbReference type="AlphaFoldDB" id="C4GI87"/>
<name>C4GI87_9NEIS</name>
<gene>
    <name evidence="1" type="ORF">GCWU000324_00579</name>
</gene>
<organism evidence="1 2">
    <name type="scientific">Kingella oralis ATCC 51147</name>
    <dbReference type="NCBI Taxonomy" id="629741"/>
    <lineage>
        <taxon>Bacteria</taxon>
        <taxon>Pseudomonadati</taxon>
        <taxon>Pseudomonadota</taxon>
        <taxon>Betaproteobacteria</taxon>
        <taxon>Neisseriales</taxon>
        <taxon>Neisseriaceae</taxon>
        <taxon>Kingella</taxon>
    </lineage>
</organism>
<protein>
    <submittedName>
        <fullName evidence="1">Uncharacterized protein</fullName>
    </submittedName>
</protein>
<dbReference type="Proteomes" id="UP000003009">
    <property type="component" value="Unassembled WGS sequence"/>
</dbReference>
<evidence type="ECO:0000313" key="2">
    <source>
        <dbReference type="Proteomes" id="UP000003009"/>
    </source>
</evidence>